<dbReference type="EMBL" id="SMAA01000004">
    <property type="protein sequence ID" value="TCS80419.1"/>
    <property type="molecule type" value="Genomic_DNA"/>
</dbReference>
<dbReference type="RefSeq" id="WP_132547875.1">
    <property type="nucleotide sequence ID" value="NZ_SMAA01000004.1"/>
</dbReference>
<accession>A0A4R3KBY7</accession>
<dbReference type="OrthoDB" id="9763774at2"/>
<sequence length="236" mass="25582">MEIKVAIAKTTRYAMEFCGDTCDVAERPQGGLSLILADGQGHGLAAHHTSSLVVNKAVSLIGDGTRDGAVARAVHDYLYAVKDKKVSCTLTVISADLDTQTMVISRNSNCPVLIKTDEYTCVYDENVNPIGVHRHTKPLMYEVPLEEGMIIVSYTDGIQSAGRKTNGRTADFAKIQDIVKNNEAKDAEFIADSIMEYALALDENKAGDDMTVVVMGVCGQDNTPVKIRKVNVVFPL</sequence>
<keyword evidence="3" id="KW-1185">Reference proteome</keyword>
<dbReference type="InterPro" id="IPR039248">
    <property type="entry name" value="Ptase_RsbX"/>
</dbReference>
<dbReference type="PANTHER" id="PTHR35801">
    <property type="entry name" value="PHOSPHOSERINE PHOSPHATASE RSBX"/>
    <property type="match status" value="1"/>
</dbReference>
<dbReference type="SUPFAM" id="SSF81606">
    <property type="entry name" value="PP2C-like"/>
    <property type="match status" value="1"/>
</dbReference>
<comment type="caution">
    <text evidence="2">The sequence shown here is derived from an EMBL/GenBank/DDBJ whole genome shotgun (WGS) entry which is preliminary data.</text>
</comment>
<name>A0A4R3KBY7_9FIRM</name>
<dbReference type="PANTHER" id="PTHR35801:SF1">
    <property type="entry name" value="PHOSPHOSERINE PHOSPHATASE RSBX"/>
    <property type="match status" value="1"/>
</dbReference>
<dbReference type="Proteomes" id="UP000295188">
    <property type="component" value="Unassembled WGS sequence"/>
</dbReference>
<reference evidence="2 3" key="1">
    <citation type="submission" date="2019-03" db="EMBL/GenBank/DDBJ databases">
        <title>Genomic Encyclopedia of Type Strains, Phase IV (KMG-IV): sequencing the most valuable type-strain genomes for metagenomic binning, comparative biology and taxonomic classification.</title>
        <authorList>
            <person name="Goeker M."/>
        </authorList>
    </citation>
    <scope>NUCLEOTIDE SEQUENCE [LARGE SCALE GENOMIC DNA]</scope>
    <source>
        <strain evidence="2 3">DSM 20467</strain>
    </source>
</reference>
<protein>
    <submittedName>
        <fullName evidence="2">Stage II sporulation protein E</fullName>
    </submittedName>
</protein>
<dbReference type="SMART" id="SM00331">
    <property type="entry name" value="PP2C_SIG"/>
    <property type="match status" value="1"/>
</dbReference>
<evidence type="ECO:0000313" key="3">
    <source>
        <dbReference type="Proteomes" id="UP000295188"/>
    </source>
</evidence>
<proteinExistence type="predicted"/>
<evidence type="ECO:0000259" key="1">
    <source>
        <dbReference type="SMART" id="SM00331"/>
    </source>
</evidence>
<dbReference type="Gene3D" id="3.60.40.10">
    <property type="entry name" value="PPM-type phosphatase domain"/>
    <property type="match status" value="1"/>
</dbReference>
<dbReference type="Pfam" id="PF07228">
    <property type="entry name" value="SpoIIE"/>
    <property type="match status" value="1"/>
</dbReference>
<dbReference type="InterPro" id="IPR036457">
    <property type="entry name" value="PPM-type-like_dom_sf"/>
</dbReference>
<gene>
    <name evidence="2" type="ORF">EDC37_10421</name>
</gene>
<organism evidence="2 3">
    <name type="scientific">Pectinatus cerevisiiphilus</name>
    <dbReference type="NCBI Taxonomy" id="86956"/>
    <lineage>
        <taxon>Bacteria</taxon>
        <taxon>Bacillati</taxon>
        <taxon>Bacillota</taxon>
        <taxon>Negativicutes</taxon>
        <taxon>Selenomonadales</taxon>
        <taxon>Selenomonadaceae</taxon>
        <taxon>Pectinatus</taxon>
    </lineage>
</organism>
<feature type="domain" description="PPM-type phosphatase" evidence="1">
    <location>
        <begin position="2"/>
        <end position="217"/>
    </location>
</feature>
<dbReference type="InterPro" id="IPR001932">
    <property type="entry name" value="PPM-type_phosphatase-like_dom"/>
</dbReference>
<dbReference type="AlphaFoldDB" id="A0A4R3KBY7"/>
<evidence type="ECO:0000313" key="2">
    <source>
        <dbReference type="EMBL" id="TCS80419.1"/>
    </source>
</evidence>